<gene>
    <name evidence="2" type="ORF">SYYSPA8_11870</name>
</gene>
<feature type="signal peptide" evidence="1">
    <location>
        <begin position="1"/>
        <end position="29"/>
    </location>
</feature>
<dbReference type="Gene3D" id="3.20.20.80">
    <property type="entry name" value="Glycosidases"/>
    <property type="match status" value="1"/>
</dbReference>
<proteinExistence type="predicted"/>
<keyword evidence="1" id="KW-0732">Signal</keyword>
<evidence type="ECO:0000256" key="1">
    <source>
        <dbReference type="SAM" id="SignalP"/>
    </source>
</evidence>
<accession>A0ABQ5NXA0</accession>
<reference evidence="2 3" key="1">
    <citation type="submission" date="2022-10" db="EMBL/GenBank/DDBJ databases">
        <title>Draft genome sequence of Streptomyces sp. YSPA8.</title>
        <authorList>
            <person name="Moriuchi R."/>
            <person name="Dohra H."/>
            <person name="Yamamura H."/>
            <person name="Kodani S."/>
        </authorList>
    </citation>
    <scope>NUCLEOTIDE SEQUENCE [LARGE SCALE GENOMIC DNA]</scope>
    <source>
        <strain evidence="2 3">YSPA8</strain>
    </source>
</reference>
<dbReference type="EMBL" id="BSBI01000004">
    <property type="protein sequence ID" value="GLF94993.1"/>
    <property type="molecule type" value="Genomic_DNA"/>
</dbReference>
<dbReference type="InterPro" id="IPR017853">
    <property type="entry name" value="GH"/>
</dbReference>
<organism evidence="2 3">
    <name type="scientific">Streptomyces yaizuensis</name>
    <dbReference type="NCBI Taxonomy" id="2989713"/>
    <lineage>
        <taxon>Bacteria</taxon>
        <taxon>Bacillati</taxon>
        <taxon>Actinomycetota</taxon>
        <taxon>Actinomycetes</taxon>
        <taxon>Kitasatosporales</taxon>
        <taxon>Streptomycetaceae</taxon>
        <taxon>Streptomyces</taxon>
    </lineage>
</organism>
<dbReference type="SUPFAM" id="SSF51445">
    <property type="entry name" value="(Trans)glycosidases"/>
    <property type="match status" value="1"/>
</dbReference>
<name>A0ABQ5NXA0_9ACTN</name>
<comment type="caution">
    <text evidence="2">The sequence shown here is derived from an EMBL/GenBank/DDBJ whole genome shotgun (WGS) entry which is preliminary data.</text>
</comment>
<feature type="chain" id="PRO_5045317733" evidence="1">
    <location>
        <begin position="30"/>
        <end position="367"/>
    </location>
</feature>
<protein>
    <submittedName>
        <fullName evidence="2">Abortive infection protein</fullName>
    </submittedName>
</protein>
<sequence length="367" mass="40517">MTSASIARRSVLAGTAALATGLAAGSAHALTESSGPGASPPAAGALVWKGVNVDTDREVWRTEYVRREIAAIGEQLHANAVLLLGHDLDRLVEAASIAAEQGLFVWFEPRQFDQDAERTLAFLGSVARAAERLRSRHPDVGIAVGTELTLFMSGLVPGNDYTERGKALEGPESAGYQERLNAFLGRALETVRPLFGGRVTYSSGEWEEIDWRGFDVVGVNLYRDARNRAAYTWKLHTLRRHGKPVVVTEFGCCTFTGAREHGGSGFLAVDWERVPPVVRDGFVRDEREQADEIGELLDLYAAERVHGAFVYNFIAPDSPWSPWRRHDLDIASFALARTFPTGTRRGYAETGHWEPKRSFHAVARRFR</sequence>
<dbReference type="Proteomes" id="UP001291653">
    <property type="component" value="Unassembled WGS sequence"/>
</dbReference>
<dbReference type="PROSITE" id="PS51318">
    <property type="entry name" value="TAT"/>
    <property type="match status" value="1"/>
</dbReference>
<dbReference type="InterPro" id="IPR006311">
    <property type="entry name" value="TAT_signal"/>
</dbReference>
<evidence type="ECO:0000313" key="2">
    <source>
        <dbReference type="EMBL" id="GLF94993.1"/>
    </source>
</evidence>
<dbReference type="RefSeq" id="WP_323447076.1">
    <property type="nucleotide sequence ID" value="NZ_BSBI01000004.1"/>
</dbReference>
<keyword evidence="3" id="KW-1185">Reference proteome</keyword>
<evidence type="ECO:0000313" key="3">
    <source>
        <dbReference type="Proteomes" id="UP001291653"/>
    </source>
</evidence>